<keyword evidence="3 6" id="KW-1133">Transmembrane helix</keyword>
<dbReference type="GO" id="GO:0016020">
    <property type="term" value="C:membrane"/>
    <property type="evidence" value="ECO:0007669"/>
    <property type="project" value="UniProtKB-SubCell"/>
</dbReference>
<feature type="transmembrane region" description="Helical" evidence="6">
    <location>
        <begin position="434"/>
        <end position="457"/>
    </location>
</feature>
<dbReference type="AlphaFoldDB" id="A0AAN6WT37"/>
<sequence>MFIFDTEALRSDILLHEGKSRLTYHEYASFIKGRSHQFQTGGAGSGPGDVSRSVESEDGLGDGLFDLALRQGHGLARDGEVRPLGDRIDPALQGRSRHIICRRRGDFRSDEIGSYDGLNITETDFNTLDLHPATIQYVRRVTAESMFWDRRHENLSIILSFSSDPRPPYDFLSFNYSIPDRTATMLMRQSYDPHLHDIDELEQYGERMEACEAHWAHPLVMPVIMLQVQFSLSERALAENHKDIINVEQDVERMAGFETIEDLTGRRGRSSLSTSGSGAAPTPPKRPTELMKNAHDAFKKSIKLLDTISWMERATQLLLQAGDALDEVRYESENDVDLASPDFQNQFLAAGRTSTGFNRARILEDPLSGHWHEIRQYLESLQQLCKSLETDRNMLEIRCKSQIDIIFAKIQQEDNILTARMAVTSTRDSSSLKALAVITAIFMPGDFIASLLGMAMFEKWNDEEFEGKRLPSTPAQFWLYWALALPLTIIILFIWRLWWVMQDRYFRKHLSKELSEERYWTDDGKPRKLQHSFIHDFFYLSARRDERSETYNIKGELPFALTSQGAIAPNRMSQAGSYVESKSPLPQPHQQHPTFRLRQIAFAGTDPRKERRKPFRGDRAV</sequence>
<evidence type="ECO:0000313" key="8">
    <source>
        <dbReference type="Proteomes" id="UP001302126"/>
    </source>
</evidence>
<keyword evidence="4 6" id="KW-0472">Membrane</keyword>
<reference evidence="7" key="2">
    <citation type="submission" date="2023-05" db="EMBL/GenBank/DDBJ databases">
        <authorList>
            <consortium name="Lawrence Berkeley National Laboratory"/>
            <person name="Steindorff A."/>
            <person name="Hensen N."/>
            <person name="Bonometti L."/>
            <person name="Westerberg I."/>
            <person name="Brannstrom I.O."/>
            <person name="Guillou S."/>
            <person name="Cros-Aarteil S."/>
            <person name="Calhoun S."/>
            <person name="Haridas S."/>
            <person name="Kuo A."/>
            <person name="Mondo S."/>
            <person name="Pangilinan J."/>
            <person name="Riley R."/>
            <person name="Labutti K."/>
            <person name="Andreopoulos B."/>
            <person name="Lipzen A."/>
            <person name="Chen C."/>
            <person name="Yanf M."/>
            <person name="Daum C."/>
            <person name="Ng V."/>
            <person name="Clum A."/>
            <person name="Ohm R."/>
            <person name="Martin F."/>
            <person name="Silar P."/>
            <person name="Natvig D."/>
            <person name="Lalanne C."/>
            <person name="Gautier V."/>
            <person name="Ament-Velasquez S.L."/>
            <person name="Kruys A."/>
            <person name="Hutchinson M.I."/>
            <person name="Powell A.J."/>
            <person name="Barry K."/>
            <person name="Miller A.N."/>
            <person name="Grigoriev I.V."/>
            <person name="Debuchy R."/>
            <person name="Gladieux P."/>
            <person name="Thoren M.H."/>
            <person name="Johannesson H."/>
        </authorList>
    </citation>
    <scope>NUCLEOTIDE SEQUENCE</scope>
    <source>
        <strain evidence="7">PSN309</strain>
    </source>
</reference>
<dbReference type="EMBL" id="MU864410">
    <property type="protein sequence ID" value="KAK4187036.1"/>
    <property type="molecule type" value="Genomic_DNA"/>
</dbReference>
<name>A0AAN6WT37_9PEZI</name>
<feature type="region of interest" description="Disordered" evidence="5">
    <location>
        <begin position="265"/>
        <end position="289"/>
    </location>
</feature>
<accession>A0AAN6WT37</accession>
<organism evidence="7 8">
    <name type="scientific">Podospora australis</name>
    <dbReference type="NCBI Taxonomy" id="1536484"/>
    <lineage>
        <taxon>Eukaryota</taxon>
        <taxon>Fungi</taxon>
        <taxon>Dikarya</taxon>
        <taxon>Ascomycota</taxon>
        <taxon>Pezizomycotina</taxon>
        <taxon>Sordariomycetes</taxon>
        <taxon>Sordariomycetidae</taxon>
        <taxon>Sordariales</taxon>
        <taxon>Podosporaceae</taxon>
        <taxon>Podospora</taxon>
    </lineage>
</organism>
<proteinExistence type="predicted"/>
<comment type="subcellular location">
    <subcellularLocation>
        <location evidence="1">Membrane</location>
        <topology evidence="1">Multi-pass membrane protein</topology>
    </subcellularLocation>
</comment>
<dbReference type="InterPro" id="IPR045863">
    <property type="entry name" value="CorA_TM1_TM2"/>
</dbReference>
<gene>
    <name evidence="7" type="ORF">QBC35DRAFT_515753</name>
</gene>
<dbReference type="Gene3D" id="1.20.58.340">
    <property type="entry name" value="Magnesium transport protein CorA, transmembrane region"/>
    <property type="match status" value="1"/>
</dbReference>
<dbReference type="SUPFAM" id="SSF144083">
    <property type="entry name" value="Magnesium transport protein CorA, transmembrane region"/>
    <property type="match status" value="1"/>
</dbReference>
<feature type="transmembrane region" description="Helical" evidence="6">
    <location>
        <begin position="477"/>
        <end position="499"/>
    </location>
</feature>
<evidence type="ECO:0000313" key="7">
    <source>
        <dbReference type="EMBL" id="KAK4187036.1"/>
    </source>
</evidence>
<reference evidence="7" key="1">
    <citation type="journal article" date="2023" name="Mol. Phylogenet. Evol.">
        <title>Genome-scale phylogeny and comparative genomics of the fungal order Sordariales.</title>
        <authorList>
            <person name="Hensen N."/>
            <person name="Bonometti L."/>
            <person name="Westerberg I."/>
            <person name="Brannstrom I.O."/>
            <person name="Guillou S."/>
            <person name="Cros-Aarteil S."/>
            <person name="Calhoun S."/>
            <person name="Haridas S."/>
            <person name="Kuo A."/>
            <person name="Mondo S."/>
            <person name="Pangilinan J."/>
            <person name="Riley R."/>
            <person name="LaButti K."/>
            <person name="Andreopoulos B."/>
            <person name="Lipzen A."/>
            <person name="Chen C."/>
            <person name="Yan M."/>
            <person name="Daum C."/>
            <person name="Ng V."/>
            <person name="Clum A."/>
            <person name="Steindorff A."/>
            <person name="Ohm R.A."/>
            <person name="Martin F."/>
            <person name="Silar P."/>
            <person name="Natvig D.O."/>
            <person name="Lalanne C."/>
            <person name="Gautier V."/>
            <person name="Ament-Velasquez S.L."/>
            <person name="Kruys A."/>
            <person name="Hutchinson M.I."/>
            <person name="Powell A.J."/>
            <person name="Barry K."/>
            <person name="Miller A.N."/>
            <person name="Grigoriev I.V."/>
            <person name="Debuchy R."/>
            <person name="Gladieux P."/>
            <person name="Hiltunen Thoren M."/>
            <person name="Johannesson H."/>
        </authorList>
    </citation>
    <scope>NUCLEOTIDE SEQUENCE</scope>
    <source>
        <strain evidence="7">PSN309</strain>
    </source>
</reference>
<evidence type="ECO:0000256" key="3">
    <source>
        <dbReference type="ARBA" id="ARBA00022989"/>
    </source>
</evidence>
<protein>
    <submittedName>
        <fullName evidence="7">Uncharacterized protein</fullName>
    </submittedName>
</protein>
<evidence type="ECO:0000256" key="1">
    <source>
        <dbReference type="ARBA" id="ARBA00004141"/>
    </source>
</evidence>
<feature type="region of interest" description="Disordered" evidence="5">
    <location>
        <begin position="602"/>
        <end position="621"/>
    </location>
</feature>
<keyword evidence="8" id="KW-1185">Reference proteome</keyword>
<evidence type="ECO:0000256" key="6">
    <source>
        <dbReference type="SAM" id="Phobius"/>
    </source>
</evidence>
<evidence type="ECO:0000256" key="2">
    <source>
        <dbReference type="ARBA" id="ARBA00022692"/>
    </source>
</evidence>
<comment type="caution">
    <text evidence="7">The sequence shown here is derived from an EMBL/GenBank/DDBJ whole genome shotgun (WGS) entry which is preliminary data.</text>
</comment>
<evidence type="ECO:0000256" key="4">
    <source>
        <dbReference type="ARBA" id="ARBA00023136"/>
    </source>
</evidence>
<evidence type="ECO:0000256" key="5">
    <source>
        <dbReference type="SAM" id="MobiDB-lite"/>
    </source>
</evidence>
<keyword evidence="2 6" id="KW-0812">Transmembrane</keyword>
<dbReference type="Proteomes" id="UP001302126">
    <property type="component" value="Unassembled WGS sequence"/>
</dbReference>